<feature type="compositionally biased region" description="Basic residues" evidence="1">
    <location>
        <begin position="113"/>
        <end position="122"/>
    </location>
</feature>
<dbReference type="AlphaFoldDB" id="A0A937IBX9"/>
<proteinExistence type="predicted"/>
<sequence length="139" mass="16413">MRNIFLIVSIFFYTGLFFANHHGEKMKHQAGIENRAMMARLKLDLADLKGPPSVAEVTEKKAERLSNLDLLIASGKYEGIRLRRLEMIRNKIAKEEIPSQEIINQRHEERLKKANKKLQKSKNRQEKARKQKRKYRKKD</sequence>
<protein>
    <submittedName>
        <fullName evidence="2">Uncharacterized protein</fullName>
    </submittedName>
</protein>
<dbReference type="Proteomes" id="UP000704935">
    <property type="component" value="Unassembled WGS sequence"/>
</dbReference>
<comment type="caution">
    <text evidence="2">The sequence shown here is derived from an EMBL/GenBank/DDBJ whole genome shotgun (WGS) entry which is preliminary data.</text>
</comment>
<evidence type="ECO:0000313" key="2">
    <source>
        <dbReference type="EMBL" id="MBL6820190.1"/>
    </source>
</evidence>
<accession>A0A937IBX9</accession>
<dbReference type="EMBL" id="JADHQA010000011">
    <property type="protein sequence ID" value="MBL6820190.1"/>
    <property type="molecule type" value="Genomic_DNA"/>
</dbReference>
<evidence type="ECO:0000256" key="1">
    <source>
        <dbReference type="SAM" id="MobiDB-lite"/>
    </source>
</evidence>
<reference evidence="2" key="1">
    <citation type="submission" date="2020-10" db="EMBL/GenBank/DDBJ databases">
        <title>Microbiome of the Black Sea water column analyzed by genome centric metagenomics.</title>
        <authorList>
            <person name="Cabello-Yeves P.J."/>
            <person name="Callieri C."/>
            <person name="Picazo A."/>
            <person name="Mehrshad M."/>
            <person name="Haro-Moreno J.M."/>
            <person name="Roda-Garcia J."/>
            <person name="Dzembekova N."/>
            <person name="Slabakova V."/>
            <person name="Slabakova N."/>
            <person name="Moncheva S."/>
            <person name="Rodriguez-Valera F."/>
        </authorList>
    </citation>
    <scope>NUCLEOTIDE SEQUENCE</scope>
    <source>
        <strain evidence="2">BS307-5m-G47</strain>
    </source>
</reference>
<organism evidence="2 3">
    <name type="scientific">SAR86 cluster bacterium</name>
    <dbReference type="NCBI Taxonomy" id="2030880"/>
    <lineage>
        <taxon>Bacteria</taxon>
        <taxon>Pseudomonadati</taxon>
        <taxon>Pseudomonadota</taxon>
        <taxon>Gammaproteobacteria</taxon>
        <taxon>SAR86 cluster</taxon>
    </lineage>
</organism>
<feature type="compositionally biased region" description="Basic residues" evidence="1">
    <location>
        <begin position="129"/>
        <end position="139"/>
    </location>
</feature>
<evidence type="ECO:0000313" key="3">
    <source>
        <dbReference type="Proteomes" id="UP000704935"/>
    </source>
</evidence>
<gene>
    <name evidence="2" type="ORF">ISQ61_02950</name>
</gene>
<name>A0A937IBX9_9GAMM</name>
<feature type="region of interest" description="Disordered" evidence="1">
    <location>
        <begin position="113"/>
        <end position="139"/>
    </location>
</feature>